<keyword evidence="2" id="KW-1185">Reference proteome</keyword>
<evidence type="ECO:0000313" key="1">
    <source>
        <dbReference type="EMBL" id="MBE9607942.1"/>
    </source>
</evidence>
<dbReference type="RefSeq" id="WP_194114450.1">
    <property type="nucleotide sequence ID" value="NZ_JADFUA010000001.1"/>
</dbReference>
<evidence type="ECO:0000313" key="2">
    <source>
        <dbReference type="Proteomes" id="UP000604481"/>
    </source>
</evidence>
<protein>
    <submittedName>
        <fullName evidence="1">Uncharacterized protein</fullName>
    </submittedName>
</protein>
<organism evidence="1 2">
    <name type="scientific">Chitinilyticum piscinae</name>
    <dbReference type="NCBI Taxonomy" id="2866724"/>
    <lineage>
        <taxon>Bacteria</taxon>
        <taxon>Pseudomonadati</taxon>
        <taxon>Pseudomonadota</taxon>
        <taxon>Betaproteobacteria</taxon>
        <taxon>Neisseriales</taxon>
        <taxon>Chitinibacteraceae</taxon>
        <taxon>Chitinilyticum</taxon>
    </lineage>
</organism>
<reference evidence="1 2" key="1">
    <citation type="submission" date="2020-10" db="EMBL/GenBank/DDBJ databases">
        <title>The genome sequence of Chitinilyticum litopenaei 4Y14.</title>
        <authorList>
            <person name="Liu Y."/>
        </authorList>
    </citation>
    <scope>NUCLEOTIDE SEQUENCE [LARGE SCALE GENOMIC DNA]</scope>
    <source>
        <strain evidence="1 2">4Y14</strain>
    </source>
</reference>
<name>A0A8J7K113_9NEIS</name>
<gene>
    <name evidence="1" type="ORF">INR99_01130</name>
</gene>
<dbReference type="Proteomes" id="UP000604481">
    <property type="component" value="Unassembled WGS sequence"/>
</dbReference>
<comment type="caution">
    <text evidence="1">The sequence shown here is derived from an EMBL/GenBank/DDBJ whole genome shotgun (WGS) entry which is preliminary data.</text>
</comment>
<accession>A0A8J7K113</accession>
<sequence>MSMRDSSTLLESDNGRLAQVLAMASDFSMPQLLAMALDPAQTELVRRLAATLAALQDEYLPGRFGRYSRHDLLLLQAAGRFIEVASSWQLPEGLPATDHGGLRPYIPAEPDWEHSALFQRIRSGLAPLPYPPPTSGGQPWYAVVEIAGVYPVVINAAQAMGHSEYPHVELNGCPWQVLAHLLPDGREIEGAPAVFRDDCSYVVCYGRWPDFLLFRGRTANRCSPEYARQLVEEGGDDIHPSPRILPDAPDENGWVQLEYDHWMLRQRYPARDAHTEADGIARDRQIIREGRITQRFPLCQQRFEDADLNYDWDAERPENSTVYRVRTLADQMRMSYPELADWSDKSLVIAAGLTQWSPAERDPDLFVRLYEYELHADYMSGGAFASIREARFMGGRFEDSYRQQLARRIAAAGG</sequence>
<proteinExistence type="predicted"/>
<dbReference type="AlphaFoldDB" id="A0A8J7K113"/>
<dbReference type="EMBL" id="JADFUA010000001">
    <property type="protein sequence ID" value="MBE9607942.1"/>
    <property type="molecule type" value="Genomic_DNA"/>
</dbReference>